<dbReference type="PANTHER" id="PTHR43537:SF5">
    <property type="entry name" value="UXU OPERON TRANSCRIPTIONAL REGULATOR"/>
    <property type="match status" value="1"/>
</dbReference>
<sequence>MPSEPEPVIDRPESLTSVVYDAIRRLIITQSLAPGSRVSENMLAQRLQVSKTPVREAVLRLVHAGLVIADGKRGARVPELSAERLVAAYEFREGVEAQTARLAAAKAGEQQRATMRGAAAACMTAARGGDMQGFQEHDRAFHLAVADAANNSYLRGCVEDAYDLVWTLRLRDSPASGDVVYTAGEHEMILGAIIDGREDAARGLMSTHIRNVQAFVLGAMAEGGA</sequence>
<dbReference type="CDD" id="cd07377">
    <property type="entry name" value="WHTH_GntR"/>
    <property type="match status" value="1"/>
</dbReference>
<dbReference type="KEGG" id="arev:RVR_8039"/>
<dbReference type="RefSeq" id="WP_202236833.1">
    <property type="nucleotide sequence ID" value="NZ_AP018365.1"/>
</dbReference>
<dbReference type="InterPro" id="IPR000524">
    <property type="entry name" value="Tscrpt_reg_HTH_GntR"/>
</dbReference>
<dbReference type="SUPFAM" id="SSF46785">
    <property type="entry name" value="Winged helix' DNA-binding domain"/>
    <property type="match status" value="1"/>
</dbReference>
<dbReference type="SMART" id="SM00345">
    <property type="entry name" value="HTH_GNTR"/>
    <property type="match status" value="1"/>
</dbReference>
<name>A0A7U3UYD0_9ACTN</name>
<dbReference type="Gene3D" id="1.20.120.530">
    <property type="entry name" value="GntR ligand-binding domain-like"/>
    <property type="match status" value="1"/>
</dbReference>
<dbReference type="EMBL" id="AP018365">
    <property type="protein sequence ID" value="BBB00862.1"/>
    <property type="molecule type" value="Genomic_DNA"/>
</dbReference>
<dbReference type="Proteomes" id="UP000595703">
    <property type="component" value="Chromosome"/>
</dbReference>
<dbReference type="GO" id="GO:0003677">
    <property type="term" value="F:DNA binding"/>
    <property type="evidence" value="ECO:0007669"/>
    <property type="project" value="UniProtKB-KW"/>
</dbReference>
<reference evidence="5 6" key="2">
    <citation type="journal article" date="2011" name="J. Antibiot.">
        <title>Furaquinocins I and J: novel polyketide isoprenoid hybrid compounds from Streptomyces reveromyceticus SN-593.</title>
        <authorList>
            <person name="Panthee S."/>
            <person name="Takahashi S."/>
            <person name="Takagi H."/>
            <person name="Nogawa T."/>
            <person name="Oowada E."/>
            <person name="Uramoto M."/>
            <person name="Osada H."/>
        </authorList>
    </citation>
    <scope>NUCLEOTIDE SEQUENCE [LARGE SCALE GENOMIC DNA]</scope>
    <source>
        <strain evidence="5 6">SN-593</strain>
    </source>
</reference>
<dbReference type="InterPro" id="IPR008920">
    <property type="entry name" value="TF_FadR/GntR_C"/>
</dbReference>
<reference evidence="5 6" key="4">
    <citation type="journal article" date="2020" name="Sci. Rep.">
        <title>beta-carboline chemical signals induce reveromycin production through a LuxR family regulator in Streptomyces sp. SN-593.</title>
        <authorList>
            <person name="Panthee S."/>
            <person name="Kito N."/>
            <person name="Hayashi T."/>
            <person name="Shimizu T."/>
            <person name="Ishikawa J."/>
            <person name="Hamamoto H."/>
            <person name="Osada H."/>
            <person name="Takahashi S."/>
        </authorList>
    </citation>
    <scope>NUCLEOTIDE SEQUENCE [LARGE SCALE GENOMIC DNA]</scope>
    <source>
        <strain evidence="5 6">SN-593</strain>
    </source>
</reference>
<evidence type="ECO:0000256" key="3">
    <source>
        <dbReference type="ARBA" id="ARBA00023163"/>
    </source>
</evidence>
<dbReference type="SMART" id="SM00895">
    <property type="entry name" value="FCD"/>
    <property type="match status" value="1"/>
</dbReference>
<evidence type="ECO:0000313" key="5">
    <source>
        <dbReference type="EMBL" id="BBB00862.1"/>
    </source>
</evidence>
<dbReference type="PROSITE" id="PS50949">
    <property type="entry name" value="HTH_GNTR"/>
    <property type="match status" value="1"/>
</dbReference>
<organism evidence="5 6">
    <name type="scientific">Actinacidiphila reveromycinica</name>
    <dbReference type="NCBI Taxonomy" id="659352"/>
    <lineage>
        <taxon>Bacteria</taxon>
        <taxon>Bacillati</taxon>
        <taxon>Actinomycetota</taxon>
        <taxon>Actinomycetes</taxon>
        <taxon>Kitasatosporales</taxon>
        <taxon>Streptomycetaceae</taxon>
        <taxon>Actinacidiphila</taxon>
    </lineage>
</organism>
<keyword evidence="3" id="KW-0804">Transcription</keyword>
<dbReference type="InterPro" id="IPR011711">
    <property type="entry name" value="GntR_C"/>
</dbReference>
<keyword evidence="2" id="KW-0238">DNA-binding</keyword>
<protein>
    <submittedName>
        <fullName evidence="5">Putative GntR family transcriptional regulator</fullName>
    </submittedName>
</protein>
<dbReference type="GO" id="GO:0003700">
    <property type="term" value="F:DNA-binding transcription factor activity"/>
    <property type="evidence" value="ECO:0007669"/>
    <property type="project" value="InterPro"/>
</dbReference>
<keyword evidence="6" id="KW-1185">Reference proteome</keyword>
<keyword evidence="1" id="KW-0805">Transcription regulation</keyword>
<dbReference type="InterPro" id="IPR036388">
    <property type="entry name" value="WH-like_DNA-bd_sf"/>
</dbReference>
<evidence type="ECO:0000256" key="1">
    <source>
        <dbReference type="ARBA" id="ARBA00023015"/>
    </source>
</evidence>
<reference evidence="5 6" key="3">
    <citation type="journal article" date="2011" name="Nat. Chem. Biol.">
        <title>Reveromycin A biosynthesis uses RevG and RevJ for stereospecific spiroacetal formation.</title>
        <authorList>
            <person name="Takahashi S."/>
            <person name="Toyoda A."/>
            <person name="Sekiyama Y."/>
            <person name="Takagi H."/>
            <person name="Nogawa T."/>
            <person name="Uramoto M."/>
            <person name="Suzuki R."/>
            <person name="Koshino H."/>
            <person name="Kumano T."/>
            <person name="Panthee S."/>
            <person name="Dairi T."/>
            <person name="Ishikawa J."/>
            <person name="Ikeda H."/>
            <person name="Sakaki Y."/>
            <person name="Osada H."/>
        </authorList>
    </citation>
    <scope>NUCLEOTIDE SEQUENCE [LARGE SCALE GENOMIC DNA]</scope>
    <source>
        <strain evidence="5 6">SN-593</strain>
    </source>
</reference>
<feature type="domain" description="HTH gntR-type" evidence="4">
    <location>
        <begin position="13"/>
        <end position="80"/>
    </location>
</feature>
<dbReference type="Pfam" id="PF07729">
    <property type="entry name" value="FCD"/>
    <property type="match status" value="1"/>
</dbReference>
<proteinExistence type="predicted"/>
<evidence type="ECO:0000256" key="2">
    <source>
        <dbReference type="ARBA" id="ARBA00023125"/>
    </source>
</evidence>
<evidence type="ECO:0000313" key="6">
    <source>
        <dbReference type="Proteomes" id="UP000595703"/>
    </source>
</evidence>
<dbReference type="Pfam" id="PF00392">
    <property type="entry name" value="GntR"/>
    <property type="match status" value="1"/>
</dbReference>
<dbReference type="PANTHER" id="PTHR43537">
    <property type="entry name" value="TRANSCRIPTIONAL REGULATOR, GNTR FAMILY"/>
    <property type="match status" value="1"/>
</dbReference>
<reference evidence="5 6" key="1">
    <citation type="journal article" date="2010" name="J. Bacteriol.">
        <title>Biochemical characterization of a novel indole prenyltransferase from Streptomyces sp. SN-593.</title>
        <authorList>
            <person name="Takahashi S."/>
            <person name="Takagi H."/>
            <person name="Toyoda A."/>
            <person name="Uramoto M."/>
            <person name="Nogawa T."/>
            <person name="Ueki M."/>
            <person name="Sakaki Y."/>
            <person name="Osada H."/>
        </authorList>
    </citation>
    <scope>NUCLEOTIDE SEQUENCE [LARGE SCALE GENOMIC DNA]</scope>
    <source>
        <strain evidence="5 6">SN-593</strain>
    </source>
</reference>
<dbReference type="SUPFAM" id="SSF48008">
    <property type="entry name" value="GntR ligand-binding domain-like"/>
    <property type="match status" value="1"/>
</dbReference>
<gene>
    <name evidence="5" type="ORF">RVR_8039</name>
</gene>
<dbReference type="Gene3D" id="1.10.10.10">
    <property type="entry name" value="Winged helix-like DNA-binding domain superfamily/Winged helix DNA-binding domain"/>
    <property type="match status" value="1"/>
</dbReference>
<evidence type="ECO:0000259" key="4">
    <source>
        <dbReference type="PROSITE" id="PS50949"/>
    </source>
</evidence>
<accession>A0A7U3UYD0</accession>
<dbReference type="AlphaFoldDB" id="A0A7U3UYD0"/>
<dbReference type="InterPro" id="IPR036390">
    <property type="entry name" value="WH_DNA-bd_sf"/>
</dbReference>